<comment type="caution">
    <text evidence="1">The sequence shown here is derived from an EMBL/GenBank/DDBJ whole genome shotgun (WGS) entry which is preliminary data.</text>
</comment>
<dbReference type="Proteomes" id="UP001212997">
    <property type="component" value="Unassembled WGS sequence"/>
</dbReference>
<sequence length="166" mass="18029">MDEFADRLFDLGWDRTKAVWAVPQAFGDDTYWTRKPTGKEWVVQSLLGVIHGGLGIVPWNDPTTPDIKASASALAKAMSTTLKGFILDPNATFQLITQNRVHVGVWTVSGRTLVLATNLNYNETRFSLESVHGSGSRISQVFDSGAKIQGKDVILESVGSGGFVFG</sequence>
<proteinExistence type="predicted"/>
<organism evidence="1 2">
    <name type="scientific">Meripilus lineatus</name>
    <dbReference type="NCBI Taxonomy" id="2056292"/>
    <lineage>
        <taxon>Eukaryota</taxon>
        <taxon>Fungi</taxon>
        <taxon>Dikarya</taxon>
        <taxon>Basidiomycota</taxon>
        <taxon>Agaricomycotina</taxon>
        <taxon>Agaricomycetes</taxon>
        <taxon>Polyporales</taxon>
        <taxon>Meripilaceae</taxon>
        <taxon>Meripilus</taxon>
    </lineage>
</organism>
<keyword evidence="2" id="KW-1185">Reference proteome</keyword>
<dbReference type="EMBL" id="JANAWD010000079">
    <property type="protein sequence ID" value="KAJ3487921.1"/>
    <property type="molecule type" value="Genomic_DNA"/>
</dbReference>
<accession>A0AAD5YL58</accession>
<gene>
    <name evidence="1" type="ORF">NLI96_g3193</name>
</gene>
<reference evidence="1" key="1">
    <citation type="submission" date="2022-07" db="EMBL/GenBank/DDBJ databases">
        <title>Genome Sequence of Physisporinus lineatus.</title>
        <authorList>
            <person name="Buettner E."/>
        </authorList>
    </citation>
    <scope>NUCLEOTIDE SEQUENCE</scope>
    <source>
        <strain evidence="1">VT162</strain>
    </source>
</reference>
<name>A0AAD5YL58_9APHY</name>
<protein>
    <submittedName>
        <fullName evidence="1">Uncharacterized protein</fullName>
    </submittedName>
</protein>
<dbReference type="AlphaFoldDB" id="A0AAD5YL58"/>
<evidence type="ECO:0000313" key="2">
    <source>
        <dbReference type="Proteomes" id="UP001212997"/>
    </source>
</evidence>
<evidence type="ECO:0000313" key="1">
    <source>
        <dbReference type="EMBL" id="KAJ3487921.1"/>
    </source>
</evidence>